<proteinExistence type="predicted"/>
<reference evidence="1" key="1">
    <citation type="submission" date="2014-11" db="EMBL/GenBank/DDBJ databases">
        <authorList>
            <person name="Amaro Gonzalez C."/>
        </authorList>
    </citation>
    <scope>NUCLEOTIDE SEQUENCE</scope>
</reference>
<evidence type="ECO:0000313" key="1">
    <source>
        <dbReference type="EMBL" id="JAH00771.1"/>
    </source>
</evidence>
<organism evidence="1">
    <name type="scientific">Anguilla anguilla</name>
    <name type="common">European freshwater eel</name>
    <name type="synonym">Muraena anguilla</name>
    <dbReference type="NCBI Taxonomy" id="7936"/>
    <lineage>
        <taxon>Eukaryota</taxon>
        <taxon>Metazoa</taxon>
        <taxon>Chordata</taxon>
        <taxon>Craniata</taxon>
        <taxon>Vertebrata</taxon>
        <taxon>Euteleostomi</taxon>
        <taxon>Actinopterygii</taxon>
        <taxon>Neopterygii</taxon>
        <taxon>Teleostei</taxon>
        <taxon>Anguilliformes</taxon>
        <taxon>Anguillidae</taxon>
        <taxon>Anguilla</taxon>
    </lineage>
</organism>
<reference evidence="1" key="2">
    <citation type="journal article" date="2015" name="Fish Shellfish Immunol.">
        <title>Early steps in the European eel (Anguilla anguilla)-Vibrio vulnificus interaction in the gills: Role of the RtxA13 toxin.</title>
        <authorList>
            <person name="Callol A."/>
            <person name="Pajuelo D."/>
            <person name="Ebbesson L."/>
            <person name="Teles M."/>
            <person name="MacKenzie S."/>
            <person name="Amaro C."/>
        </authorList>
    </citation>
    <scope>NUCLEOTIDE SEQUENCE</scope>
</reference>
<dbReference type="EMBL" id="GBXM01107806">
    <property type="protein sequence ID" value="JAH00771.1"/>
    <property type="molecule type" value="Transcribed_RNA"/>
</dbReference>
<protein>
    <submittedName>
        <fullName evidence="1">Uncharacterized protein</fullName>
    </submittedName>
</protein>
<sequence>MSFETLGRIFHILRQFHN</sequence>
<accession>A0A0E9P827</accession>
<dbReference type="AlphaFoldDB" id="A0A0E9P827"/>
<name>A0A0E9P827_ANGAN</name>